<comment type="subcellular location">
    <subcellularLocation>
        <location evidence="1">Cell envelope</location>
    </subcellularLocation>
</comment>
<dbReference type="SUPFAM" id="SSF52833">
    <property type="entry name" value="Thioredoxin-like"/>
    <property type="match status" value="1"/>
</dbReference>
<evidence type="ECO:0000256" key="1">
    <source>
        <dbReference type="ARBA" id="ARBA00004196"/>
    </source>
</evidence>
<dbReference type="InterPro" id="IPR017937">
    <property type="entry name" value="Thioredoxin_CS"/>
</dbReference>
<protein>
    <submittedName>
        <fullName evidence="4">Redoxin</fullName>
    </submittedName>
</protein>
<dbReference type="Proteomes" id="UP000193427">
    <property type="component" value="Chromosome"/>
</dbReference>
<dbReference type="InterPro" id="IPR013766">
    <property type="entry name" value="Thioredoxin_domain"/>
</dbReference>
<dbReference type="EMBL" id="CP015118">
    <property type="protein sequence ID" value="ARN22734.1"/>
    <property type="molecule type" value="Genomic_DNA"/>
</dbReference>
<dbReference type="CDD" id="cd02966">
    <property type="entry name" value="TlpA_like_family"/>
    <property type="match status" value="1"/>
</dbReference>
<dbReference type="STRING" id="946333.A4W93_24050"/>
<dbReference type="InterPro" id="IPR036249">
    <property type="entry name" value="Thioredoxin-like_sf"/>
</dbReference>
<dbReference type="PROSITE" id="PS00194">
    <property type="entry name" value="THIOREDOXIN_1"/>
    <property type="match status" value="1"/>
</dbReference>
<organism evidence="4 5">
    <name type="scientific">Piscinibacter gummiphilus</name>
    <dbReference type="NCBI Taxonomy" id="946333"/>
    <lineage>
        <taxon>Bacteria</taxon>
        <taxon>Pseudomonadati</taxon>
        <taxon>Pseudomonadota</taxon>
        <taxon>Betaproteobacteria</taxon>
        <taxon>Burkholderiales</taxon>
        <taxon>Sphaerotilaceae</taxon>
        <taxon>Piscinibacter</taxon>
    </lineage>
</organism>
<evidence type="ECO:0000256" key="2">
    <source>
        <dbReference type="ARBA" id="ARBA00022748"/>
    </source>
</evidence>
<name>A0A1W6LEN1_9BURK</name>
<keyword evidence="2" id="KW-0201">Cytochrome c-type biogenesis</keyword>
<evidence type="ECO:0000313" key="5">
    <source>
        <dbReference type="Proteomes" id="UP000193427"/>
    </source>
</evidence>
<dbReference type="Pfam" id="PF08534">
    <property type="entry name" value="Redoxin"/>
    <property type="match status" value="1"/>
</dbReference>
<dbReference type="GO" id="GO:0015036">
    <property type="term" value="F:disulfide oxidoreductase activity"/>
    <property type="evidence" value="ECO:0007669"/>
    <property type="project" value="UniProtKB-ARBA"/>
</dbReference>
<dbReference type="PANTHER" id="PTHR42852:SF18">
    <property type="entry name" value="CHROMOSOME UNDETERMINED SCAFFOLD_47, WHOLE GENOME SHOTGUN SEQUENCE"/>
    <property type="match status" value="1"/>
</dbReference>
<gene>
    <name evidence="4" type="ORF">A4W93_24050</name>
</gene>
<sequence>MNRRHLLISGAAVAAVGAGAGLAWWQQRPSAPGPEAALWRMQFDAPAGGTLPMSSLQGKPLLLNFWATWCAPCVKEMPMLDAFQRAQAAAGWQVVGLAVDGPTPVREFLAARSIGFKIGLAGMEGVELSRSLGNANGGLPFSVVFDREGRVVDRKLGALTEENLADWAKRVNA</sequence>
<dbReference type="GO" id="GO:0017004">
    <property type="term" value="P:cytochrome complex assembly"/>
    <property type="evidence" value="ECO:0007669"/>
    <property type="project" value="UniProtKB-KW"/>
</dbReference>
<dbReference type="GO" id="GO:0030313">
    <property type="term" value="C:cell envelope"/>
    <property type="evidence" value="ECO:0007669"/>
    <property type="project" value="UniProtKB-SubCell"/>
</dbReference>
<dbReference type="InterPro" id="IPR050553">
    <property type="entry name" value="Thioredoxin_ResA/DsbE_sf"/>
</dbReference>
<dbReference type="PANTHER" id="PTHR42852">
    <property type="entry name" value="THIOL:DISULFIDE INTERCHANGE PROTEIN DSBE"/>
    <property type="match status" value="1"/>
</dbReference>
<evidence type="ECO:0000313" key="4">
    <source>
        <dbReference type="EMBL" id="ARN22734.1"/>
    </source>
</evidence>
<keyword evidence="5" id="KW-1185">Reference proteome</keyword>
<dbReference type="RefSeq" id="WP_085753040.1">
    <property type="nucleotide sequence ID" value="NZ_BSPR01000018.1"/>
</dbReference>
<dbReference type="PROSITE" id="PS51352">
    <property type="entry name" value="THIOREDOXIN_2"/>
    <property type="match status" value="1"/>
</dbReference>
<accession>A0A1W6LEN1</accession>
<dbReference type="KEGG" id="rgu:A4W93_24050"/>
<dbReference type="Gene3D" id="3.40.30.10">
    <property type="entry name" value="Glutaredoxin"/>
    <property type="match status" value="1"/>
</dbReference>
<proteinExistence type="predicted"/>
<dbReference type="AlphaFoldDB" id="A0A1W6LEN1"/>
<keyword evidence="3" id="KW-0676">Redox-active center</keyword>
<dbReference type="InterPro" id="IPR013740">
    <property type="entry name" value="Redoxin"/>
</dbReference>
<reference evidence="4 5" key="1">
    <citation type="submission" date="2016-04" db="EMBL/GenBank/DDBJ databases">
        <title>Complete genome sequence of natural rubber-degrading, novel Gram-negative bacterium, Rhizobacter gummiphilus strain NS21.</title>
        <authorList>
            <person name="Tabata M."/>
            <person name="Kasai D."/>
            <person name="Fukuda M."/>
        </authorList>
    </citation>
    <scope>NUCLEOTIDE SEQUENCE [LARGE SCALE GENOMIC DNA]</scope>
    <source>
        <strain evidence="4 5">NS21</strain>
    </source>
</reference>
<dbReference type="OrthoDB" id="9811352at2"/>
<evidence type="ECO:0000256" key="3">
    <source>
        <dbReference type="ARBA" id="ARBA00023284"/>
    </source>
</evidence>